<dbReference type="SUPFAM" id="SSF52540">
    <property type="entry name" value="P-loop containing nucleoside triphosphate hydrolases"/>
    <property type="match status" value="1"/>
</dbReference>
<dbReference type="InterPro" id="IPR027417">
    <property type="entry name" value="P-loop_NTPase"/>
</dbReference>
<dbReference type="InterPro" id="IPR059106">
    <property type="entry name" value="WHD_MalT"/>
</dbReference>
<dbReference type="SUPFAM" id="SSF46955">
    <property type="entry name" value="Putative DNA-binding domain"/>
    <property type="match status" value="1"/>
</dbReference>
<evidence type="ECO:0000256" key="1">
    <source>
        <dbReference type="ARBA" id="ARBA00023125"/>
    </source>
</evidence>
<dbReference type="InterPro" id="IPR047057">
    <property type="entry name" value="MerR_fam"/>
</dbReference>
<keyword evidence="1" id="KW-0238">DNA-binding</keyword>
<dbReference type="InterPro" id="IPR011990">
    <property type="entry name" value="TPR-like_helical_dom_sf"/>
</dbReference>
<dbReference type="PATRIC" id="fig|246196.56.peg.5265"/>
<dbReference type="SUPFAM" id="SSF48452">
    <property type="entry name" value="TPR-like"/>
    <property type="match status" value="1"/>
</dbReference>
<dbReference type="RefSeq" id="WP_014878284.1">
    <property type="nucleotide sequence ID" value="NC_008596.1"/>
</dbReference>
<dbReference type="Gene3D" id="1.10.1660.10">
    <property type="match status" value="1"/>
</dbReference>
<evidence type="ECO:0000259" key="2">
    <source>
        <dbReference type="PROSITE" id="PS50937"/>
    </source>
</evidence>
<dbReference type="GeneID" id="93459946"/>
<dbReference type="SMART" id="SM00422">
    <property type="entry name" value="HTH_MERR"/>
    <property type="match status" value="1"/>
</dbReference>
<reference evidence="3 4" key="2">
    <citation type="journal article" date="2009" name="Genome Res.">
        <title>Ortho-proteogenomics: multiple proteomes investigation through orthology and a new MS-based protocol.</title>
        <authorList>
            <person name="Gallien S."/>
            <person name="Perrodou E."/>
            <person name="Carapito C."/>
            <person name="Deshayes C."/>
            <person name="Reyrat J.M."/>
            <person name="Van Dorsselaer A."/>
            <person name="Poch O."/>
            <person name="Schaeffer C."/>
            <person name="Lecompte O."/>
        </authorList>
    </citation>
    <scope>NUCLEOTIDE SEQUENCE [LARGE SCALE GENOMIC DNA]</scope>
    <source>
        <strain evidence="4">ATCC 700084 / mc(2)155</strain>
    </source>
</reference>
<evidence type="ECO:0000313" key="3">
    <source>
        <dbReference type="EMBL" id="AFP41593.1"/>
    </source>
</evidence>
<dbReference type="PANTHER" id="PTHR30204:SF93">
    <property type="entry name" value="HTH MERR-TYPE DOMAIN-CONTAINING PROTEIN"/>
    <property type="match status" value="1"/>
</dbReference>
<proteinExistence type="predicted"/>
<feature type="domain" description="HTH merR-type" evidence="2">
    <location>
        <begin position="1"/>
        <end position="68"/>
    </location>
</feature>
<dbReference type="KEGG" id="msg:MSMEI_5149"/>
<dbReference type="Gene3D" id="3.40.50.300">
    <property type="entry name" value="P-loop containing nucleotide triphosphate hydrolases"/>
    <property type="match status" value="1"/>
</dbReference>
<accession>I7FRY6</accession>
<dbReference type="Pfam" id="PF25873">
    <property type="entry name" value="WHD_MalT"/>
    <property type="match status" value="1"/>
</dbReference>
<dbReference type="InterPro" id="IPR009061">
    <property type="entry name" value="DNA-bd_dom_put_sf"/>
</dbReference>
<gene>
    <name evidence="3" type="ordered locus">MSMEI_5149</name>
</gene>
<dbReference type="PANTHER" id="PTHR30204">
    <property type="entry name" value="REDOX-CYCLING DRUG-SENSING TRANSCRIPTIONAL ACTIVATOR SOXR"/>
    <property type="match status" value="1"/>
</dbReference>
<dbReference type="GO" id="GO:0003677">
    <property type="term" value="F:DNA binding"/>
    <property type="evidence" value="ECO:0007669"/>
    <property type="project" value="UniProtKB-KW"/>
</dbReference>
<dbReference type="EMBL" id="CP001663">
    <property type="protein sequence ID" value="AFP41593.1"/>
    <property type="molecule type" value="Genomic_DNA"/>
</dbReference>
<organism evidence="3 4">
    <name type="scientific">Mycolicibacterium smegmatis (strain ATCC 700084 / mc(2)155)</name>
    <name type="common">Mycobacterium smegmatis</name>
    <dbReference type="NCBI Taxonomy" id="246196"/>
    <lineage>
        <taxon>Bacteria</taxon>
        <taxon>Bacillati</taxon>
        <taxon>Actinomycetota</taxon>
        <taxon>Actinomycetes</taxon>
        <taxon>Mycobacteriales</taxon>
        <taxon>Mycobacteriaceae</taxon>
        <taxon>Mycolicibacterium</taxon>
    </lineage>
</organism>
<name>I7FRY6_MYCS2</name>
<sequence>MTIDEFARHMSTSARNVRAYQEKGLLTPPILVGRTGYYDETHVERFITVQRLQKEGFSLAAISALLDAWEAGDTLDDVVGARRSLGAASTEATDTSTLFPVTKFQRPSGRAEHIRRTRCLEMIDGPHVTHVLITSSGGNGKSTLAAQLLDRTDGAPAWLSLERSDNEPGGFWTAFLIALRTALPEFGGGLLREIVGGADVDRVLVRLADTLDAEDTAVSVVLDDLHEITDVTVIRQLSWMLERIDPATCRVVMCSRTRPALPTAQLVMTGRLAHLETEDISFDGAETRELLLERLGVALTPEQADEIAAGTDGWAAAIYLSGLALRTGATTEEVLQSLSVPDRRVQDYFADEILHAITPRQLAFLEGISFLDRFTADLCDAVRDATDSEEILGELRGNMFVLRLDAIGFWQRLHHTFAAVLRARAAAAGNANLPLRQRRAADWLMAHDRIPEAIEYYVRAADYDDAVRVIAAEYPRFMNISPRGAAVERWLDMLPMELVTGSPELGLAWAAVAGARGEAGELHRRIEAVKPLSANDSHSQAIMDFLRGCFNFGEVEAGRECARSSFVMTPPTGIWYPMQGAVYALLATWVDGPTPEVLHVVEDLLALESTEHQPIALAGLWALRGLVQAAHGQCGAADSVRRAADIRREQRIDRVPQAANTWSSTARTHRLLGDVDQAAADALAGYEVVAGIPPERDAVGSVVPILVELVYARRLQGRTSEARRYADEAQRRLAGITGPGRFRALLAEAAAGL</sequence>
<dbReference type="AlphaFoldDB" id="I7FRY6"/>
<dbReference type="InterPro" id="IPR000551">
    <property type="entry name" value="MerR-type_HTH_dom"/>
</dbReference>
<dbReference type="PROSITE" id="PS50937">
    <property type="entry name" value="HTH_MERR_2"/>
    <property type="match status" value="1"/>
</dbReference>
<dbReference type="Proteomes" id="UP000006158">
    <property type="component" value="Chromosome"/>
</dbReference>
<reference evidence="3 4" key="1">
    <citation type="journal article" date="2007" name="Genome Biol.">
        <title>Interrupted coding sequences in Mycobacterium smegmatis: authentic mutations or sequencing errors?</title>
        <authorList>
            <person name="Deshayes C."/>
            <person name="Perrodou E."/>
            <person name="Gallien S."/>
            <person name="Euphrasie D."/>
            <person name="Schaeffer C."/>
            <person name="Van-Dorsselaer A."/>
            <person name="Poch O."/>
            <person name="Lecompte O."/>
            <person name="Reyrat J.M."/>
        </authorList>
    </citation>
    <scope>NUCLEOTIDE SEQUENCE [LARGE SCALE GENOMIC DNA]</scope>
    <source>
        <strain evidence="4">ATCC 700084 / mc(2)155</strain>
    </source>
</reference>
<dbReference type="Pfam" id="PF13411">
    <property type="entry name" value="MerR_1"/>
    <property type="match status" value="1"/>
</dbReference>
<dbReference type="GO" id="GO:0003700">
    <property type="term" value="F:DNA-binding transcription factor activity"/>
    <property type="evidence" value="ECO:0007669"/>
    <property type="project" value="InterPro"/>
</dbReference>
<evidence type="ECO:0000313" key="4">
    <source>
        <dbReference type="Proteomes" id="UP000006158"/>
    </source>
</evidence>
<protein>
    <recommendedName>
        <fullName evidence="2">HTH merR-type domain-containing protein</fullName>
    </recommendedName>
</protein>